<keyword evidence="2" id="KW-0378">Hydrolase</keyword>
<dbReference type="InterPro" id="IPR051316">
    <property type="entry name" value="Zinc-reg_GTPase_activator"/>
</dbReference>
<dbReference type="CDD" id="cd03112">
    <property type="entry name" value="CobW-like"/>
    <property type="match status" value="1"/>
</dbReference>
<name>A0ABT1M6E5_9MYCO</name>
<evidence type="ECO:0000256" key="5">
    <source>
        <dbReference type="ARBA" id="ARBA00049117"/>
    </source>
</evidence>
<accession>A0ABT1M6E5</accession>
<feature type="domain" description="CobW C-terminal" evidence="6">
    <location>
        <begin position="241"/>
        <end position="329"/>
    </location>
</feature>
<gene>
    <name evidence="7" type="ORF">NM203_21370</name>
</gene>
<comment type="catalytic activity">
    <reaction evidence="5">
        <text>GTP + H2O = GDP + phosphate + H(+)</text>
        <dbReference type="Rhea" id="RHEA:19669"/>
        <dbReference type="ChEBI" id="CHEBI:15377"/>
        <dbReference type="ChEBI" id="CHEBI:15378"/>
        <dbReference type="ChEBI" id="CHEBI:37565"/>
        <dbReference type="ChEBI" id="CHEBI:43474"/>
        <dbReference type="ChEBI" id="CHEBI:58189"/>
    </reaction>
    <physiologicalReaction direction="left-to-right" evidence="5">
        <dbReference type="Rhea" id="RHEA:19670"/>
    </physiologicalReaction>
</comment>
<dbReference type="SUPFAM" id="SSF90002">
    <property type="entry name" value="Hypothetical protein YjiA, C-terminal domain"/>
    <property type="match status" value="1"/>
</dbReference>
<evidence type="ECO:0000313" key="8">
    <source>
        <dbReference type="Proteomes" id="UP001651690"/>
    </source>
</evidence>
<dbReference type="SUPFAM" id="SSF52540">
    <property type="entry name" value="P-loop containing nucleoside triphosphate hydrolases"/>
    <property type="match status" value="1"/>
</dbReference>
<evidence type="ECO:0000256" key="3">
    <source>
        <dbReference type="ARBA" id="ARBA00023186"/>
    </source>
</evidence>
<dbReference type="InterPro" id="IPR027417">
    <property type="entry name" value="P-loop_NTPase"/>
</dbReference>
<dbReference type="InterPro" id="IPR003495">
    <property type="entry name" value="CobW/HypB/UreG_nucleotide-bd"/>
</dbReference>
<dbReference type="PANTHER" id="PTHR13748:SF62">
    <property type="entry name" value="COBW DOMAIN-CONTAINING PROTEIN"/>
    <property type="match status" value="1"/>
</dbReference>
<comment type="caution">
    <text evidence="7">The sequence shown here is derived from an EMBL/GenBank/DDBJ whole genome shotgun (WGS) entry which is preliminary data.</text>
</comment>
<evidence type="ECO:0000259" key="6">
    <source>
        <dbReference type="SMART" id="SM00833"/>
    </source>
</evidence>
<evidence type="ECO:0000256" key="4">
    <source>
        <dbReference type="ARBA" id="ARBA00034320"/>
    </source>
</evidence>
<keyword evidence="8" id="KW-1185">Reference proteome</keyword>
<evidence type="ECO:0000313" key="7">
    <source>
        <dbReference type="EMBL" id="MCP9274748.1"/>
    </source>
</evidence>
<sequence>MSGATAIPVIALTGYLGAGKTSLLNHVLRAPGARIGVVVNDFGDVNVDASLVTGQVDEPASITGGCICCLSDEEGLDGALEKLTDPRLALDAIIVEASGLADPIAVSRLIRYSGVERVRPGGVVDVIDIATHFETVDTGGLPLARYGAASLVVVNKLDQVAEADRTATLERVENRVRERNPHAHIVGAIGARVDPTLLYDVSDADESGDVGGQLSFRELLLDAAPDPGPATPADAHAHVHADSVTVTGAGCVDIGALLDLLEEPPTGVYRMKGTVAVRYRERERRYLVNVVGPSVHVAAAPPTAPVNRLVAIGTHLDVGDVRARMEAALRPHDGPSPAAGVRRLQRYRKLSV</sequence>
<reference evidence="7 8" key="1">
    <citation type="submission" date="2022-06" db="EMBL/GenBank/DDBJ databases">
        <title>Mycolicibacterium sp. CAU 1645 isolated from seawater.</title>
        <authorList>
            <person name="Kim W."/>
        </authorList>
    </citation>
    <scope>NUCLEOTIDE SEQUENCE [LARGE SCALE GENOMIC DNA]</scope>
    <source>
        <strain evidence="7 8">CAU 1645</strain>
    </source>
</reference>
<dbReference type="Gene3D" id="3.30.1220.10">
    <property type="entry name" value="CobW-like, C-terminal domain"/>
    <property type="match status" value="1"/>
</dbReference>
<keyword evidence="3" id="KW-0143">Chaperone</keyword>
<evidence type="ECO:0000256" key="1">
    <source>
        <dbReference type="ARBA" id="ARBA00022741"/>
    </source>
</evidence>
<dbReference type="InterPro" id="IPR036627">
    <property type="entry name" value="CobW-likC_sf"/>
</dbReference>
<proteinExistence type="inferred from homology"/>
<dbReference type="SMART" id="SM00833">
    <property type="entry name" value="CobW_C"/>
    <property type="match status" value="1"/>
</dbReference>
<keyword evidence="1" id="KW-0547">Nucleotide-binding</keyword>
<dbReference type="InterPro" id="IPR011629">
    <property type="entry name" value="CobW-like_C"/>
</dbReference>
<evidence type="ECO:0000256" key="2">
    <source>
        <dbReference type="ARBA" id="ARBA00022801"/>
    </source>
</evidence>
<dbReference type="Proteomes" id="UP001651690">
    <property type="component" value="Unassembled WGS sequence"/>
</dbReference>
<organism evidence="7 8">
    <name type="scientific">Mycolicibacterium arenosum</name>
    <dbReference type="NCBI Taxonomy" id="2952157"/>
    <lineage>
        <taxon>Bacteria</taxon>
        <taxon>Bacillati</taxon>
        <taxon>Actinomycetota</taxon>
        <taxon>Actinomycetes</taxon>
        <taxon>Mycobacteriales</taxon>
        <taxon>Mycobacteriaceae</taxon>
        <taxon>Mycolicibacterium</taxon>
    </lineage>
</organism>
<dbReference type="Pfam" id="PF07683">
    <property type="entry name" value="CobW_C"/>
    <property type="match status" value="1"/>
</dbReference>
<dbReference type="PANTHER" id="PTHR13748">
    <property type="entry name" value="COBW-RELATED"/>
    <property type="match status" value="1"/>
</dbReference>
<dbReference type="Pfam" id="PF02492">
    <property type="entry name" value="cobW"/>
    <property type="match status" value="1"/>
</dbReference>
<dbReference type="Gene3D" id="3.40.50.300">
    <property type="entry name" value="P-loop containing nucleotide triphosphate hydrolases"/>
    <property type="match status" value="1"/>
</dbReference>
<dbReference type="EMBL" id="JANDBD010000009">
    <property type="protein sequence ID" value="MCP9274748.1"/>
    <property type="molecule type" value="Genomic_DNA"/>
</dbReference>
<protein>
    <submittedName>
        <fullName evidence="7">GTP-binding protein</fullName>
    </submittedName>
</protein>
<dbReference type="RefSeq" id="WP_255062430.1">
    <property type="nucleotide sequence ID" value="NZ_JANDBD010000009.1"/>
</dbReference>
<comment type="similarity">
    <text evidence="4">Belongs to the SIMIBI class G3E GTPase family. ZNG1 subfamily.</text>
</comment>